<feature type="domain" description="Rieske" evidence="7">
    <location>
        <begin position="59"/>
        <end position="166"/>
    </location>
</feature>
<dbReference type="InterPro" id="IPR015879">
    <property type="entry name" value="Ring_hydroxy_dOase_asu_C_dom"/>
</dbReference>
<name>A0A1M7ZPZ9_9HYPH</name>
<dbReference type="EMBL" id="FRXO01000008">
    <property type="protein sequence ID" value="SHO66882.1"/>
    <property type="molecule type" value="Genomic_DNA"/>
</dbReference>
<dbReference type="SUPFAM" id="SSF50022">
    <property type="entry name" value="ISP domain"/>
    <property type="match status" value="1"/>
</dbReference>
<keyword evidence="4" id="KW-0560">Oxidoreductase</keyword>
<organism evidence="8 9">
    <name type="scientific">Pseudoxanthobacter soli DSM 19599</name>
    <dbReference type="NCBI Taxonomy" id="1123029"/>
    <lineage>
        <taxon>Bacteria</taxon>
        <taxon>Pseudomonadati</taxon>
        <taxon>Pseudomonadota</taxon>
        <taxon>Alphaproteobacteria</taxon>
        <taxon>Hyphomicrobiales</taxon>
        <taxon>Segnochrobactraceae</taxon>
        <taxon>Pseudoxanthobacter</taxon>
    </lineage>
</organism>
<sequence length="390" mass="43796">MEPIALGHNTPPGDLDDLLAAVAAGSGRDLYNSETLPPEAYTSPAFFELEKEKIFRRDWLPIGHTGQIPNVGDYFTFDIMGELLVAVRGKDGEVRVMSRVCLHRWAPVAQGKGNTKLFSCPFHRWGYGLDGKLVVAPHMEKAEGFDPKRCTLPHIRSEVVEGTIYICFSDETPSLAPRLASFAERMKGFRLKDLIVAYSMEFTCEFNWKIAVETFMESYHHIGAHAKTLQDKHPGGLSYGEDSHEAWTASHQPLRPDLPTETNMQSGLPPFPDLPDEVRRDSGLYLIYPFNLIGTHADRIHWTTLIPVSANRTTWVRHVLVQPEALELPNLAEIAARMKAIGQRIADEDLEVNSMQQYGATSTYAQVGRLSHLESAVWQLSDYVRRRIAA</sequence>
<evidence type="ECO:0000256" key="5">
    <source>
        <dbReference type="ARBA" id="ARBA00023004"/>
    </source>
</evidence>
<dbReference type="Gene3D" id="2.102.10.10">
    <property type="entry name" value="Rieske [2Fe-2S] iron-sulphur domain"/>
    <property type="match status" value="1"/>
</dbReference>
<evidence type="ECO:0000313" key="9">
    <source>
        <dbReference type="Proteomes" id="UP000186406"/>
    </source>
</evidence>
<dbReference type="PANTHER" id="PTHR43756">
    <property type="entry name" value="CHOLINE MONOOXYGENASE, CHLOROPLASTIC"/>
    <property type="match status" value="1"/>
</dbReference>
<dbReference type="CDD" id="cd03469">
    <property type="entry name" value="Rieske_RO_Alpha_N"/>
    <property type="match status" value="1"/>
</dbReference>
<evidence type="ECO:0000256" key="2">
    <source>
        <dbReference type="ARBA" id="ARBA00022714"/>
    </source>
</evidence>
<comment type="cofactor">
    <cofactor evidence="1">
        <name>Fe cation</name>
        <dbReference type="ChEBI" id="CHEBI:24875"/>
    </cofactor>
</comment>
<keyword evidence="6" id="KW-0411">Iron-sulfur</keyword>
<evidence type="ECO:0000256" key="1">
    <source>
        <dbReference type="ARBA" id="ARBA00001962"/>
    </source>
</evidence>
<proteinExistence type="predicted"/>
<dbReference type="RefSeq" id="WP_073631161.1">
    <property type="nucleotide sequence ID" value="NZ_FRXO01000008.1"/>
</dbReference>
<keyword evidence="2" id="KW-0001">2Fe-2S</keyword>
<dbReference type="Pfam" id="PF00848">
    <property type="entry name" value="Ring_hydroxyl_A"/>
    <property type="match status" value="1"/>
</dbReference>
<evidence type="ECO:0000256" key="6">
    <source>
        <dbReference type="ARBA" id="ARBA00023014"/>
    </source>
</evidence>
<dbReference type="InterPro" id="IPR001663">
    <property type="entry name" value="Rng_hydr_dOase-A"/>
</dbReference>
<protein>
    <submittedName>
        <fullName evidence="8">Phenylpropionate dioxygenase, large terminal subunit</fullName>
    </submittedName>
</protein>
<dbReference type="SUPFAM" id="SSF55961">
    <property type="entry name" value="Bet v1-like"/>
    <property type="match status" value="1"/>
</dbReference>
<keyword evidence="5" id="KW-0408">Iron</keyword>
<reference evidence="8 9" key="1">
    <citation type="submission" date="2016-12" db="EMBL/GenBank/DDBJ databases">
        <authorList>
            <person name="Song W.-J."/>
            <person name="Kurnit D.M."/>
        </authorList>
    </citation>
    <scope>NUCLEOTIDE SEQUENCE [LARGE SCALE GENOMIC DNA]</scope>
    <source>
        <strain evidence="8 9">DSM 19599</strain>
    </source>
</reference>
<dbReference type="PRINTS" id="PR00090">
    <property type="entry name" value="RNGDIOXGNASE"/>
</dbReference>
<keyword evidence="9" id="KW-1185">Reference proteome</keyword>
<dbReference type="GO" id="GO:0051537">
    <property type="term" value="F:2 iron, 2 sulfur cluster binding"/>
    <property type="evidence" value="ECO:0007669"/>
    <property type="project" value="UniProtKB-KW"/>
</dbReference>
<dbReference type="Gene3D" id="3.90.380.10">
    <property type="entry name" value="Naphthalene 1,2-dioxygenase Alpha Subunit, Chain A, domain 1"/>
    <property type="match status" value="1"/>
</dbReference>
<evidence type="ECO:0000259" key="7">
    <source>
        <dbReference type="PROSITE" id="PS51296"/>
    </source>
</evidence>
<dbReference type="PANTHER" id="PTHR43756:SF5">
    <property type="entry name" value="CHOLINE MONOOXYGENASE, CHLOROPLASTIC"/>
    <property type="match status" value="1"/>
</dbReference>
<dbReference type="GO" id="GO:0005506">
    <property type="term" value="F:iron ion binding"/>
    <property type="evidence" value="ECO:0007669"/>
    <property type="project" value="InterPro"/>
</dbReference>
<evidence type="ECO:0000313" key="8">
    <source>
        <dbReference type="EMBL" id="SHO66882.1"/>
    </source>
</evidence>
<keyword evidence="8" id="KW-0223">Dioxygenase</keyword>
<evidence type="ECO:0000256" key="4">
    <source>
        <dbReference type="ARBA" id="ARBA00023002"/>
    </source>
</evidence>
<evidence type="ECO:0000256" key="3">
    <source>
        <dbReference type="ARBA" id="ARBA00022723"/>
    </source>
</evidence>
<gene>
    <name evidence="8" type="ORF">SAMN02745172_03542</name>
</gene>
<dbReference type="OrthoDB" id="7456916at2"/>
<dbReference type="Pfam" id="PF00355">
    <property type="entry name" value="Rieske"/>
    <property type="match status" value="1"/>
</dbReference>
<dbReference type="Proteomes" id="UP000186406">
    <property type="component" value="Unassembled WGS sequence"/>
</dbReference>
<dbReference type="STRING" id="1123029.SAMN02745172_03542"/>
<keyword evidence="3" id="KW-0479">Metal-binding</keyword>
<dbReference type="AlphaFoldDB" id="A0A1M7ZPZ9"/>
<dbReference type="InterPro" id="IPR017941">
    <property type="entry name" value="Rieske_2Fe-2S"/>
</dbReference>
<dbReference type="InterPro" id="IPR036922">
    <property type="entry name" value="Rieske_2Fe-2S_sf"/>
</dbReference>
<accession>A0A1M7ZPZ9</accession>
<dbReference type="PROSITE" id="PS51296">
    <property type="entry name" value="RIESKE"/>
    <property type="match status" value="1"/>
</dbReference>
<dbReference type="GO" id="GO:0051213">
    <property type="term" value="F:dioxygenase activity"/>
    <property type="evidence" value="ECO:0007669"/>
    <property type="project" value="UniProtKB-KW"/>
</dbReference>